<dbReference type="Proteomes" id="UP001140949">
    <property type="component" value="Unassembled WGS sequence"/>
</dbReference>
<accession>A0AAX6G3R5</accession>
<gene>
    <name evidence="1" type="ORF">M6B38_385375</name>
</gene>
<dbReference type="PANTHER" id="PTHR31170:SF25">
    <property type="entry name" value="BNAA09G04570D PROTEIN"/>
    <property type="match status" value="1"/>
</dbReference>
<proteinExistence type="predicted"/>
<name>A0AAX6G3R5_IRIPA</name>
<dbReference type="InterPro" id="IPR004158">
    <property type="entry name" value="DUF247_pln"/>
</dbReference>
<evidence type="ECO:0000313" key="1">
    <source>
        <dbReference type="EMBL" id="KAJ6823073.1"/>
    </source>
</evidence>
<dbReference type="PANTHER" id="PTHR31170">
    <property type="entry name" value="BNAC04G53230D PROTEIN"/>
    <property type="match status" value="1"/>
</dbReference>
<dbReference type="EMBL" id="JANAVB010023675">
    <property type="protein sequence ID" value="KAJ6823073.1"/>
    <property type="molecule type" value="Genomic_DNA"/>
</dbReference>
<dbReference type="Pfam" id="PF03140">
    <property type="entry name" value="DUF247"/>
    <property type="match status" value="1"/>
</dbReference>
<protein>
    <submittedName>
        <fullName evidence="1">UPF0481 protein-like</fullName>
    </submittedName>
</protein>
<reference evidence="1" key="2">
    <citation type="submission" date="2023-04" db="EMBL/GenBank/DDBJ databases">
        <authorList>
            <person name="Bruccoleri R.E."/>
            <person name="Oakeley E.J."/>
            <person name="Faust A.-M."/>
            <person name="Dessus-Babus S."/>
            <person name="Altorfer M."/>
            <person name="Burckhardt D."/>
            <person name="Oertli M."/>
            <person name="Naumann U."/>
            <person name="Petersen F."/>
            <person name="Wong J."/>
        </authorList>
    </citation>
    <scope>NUCLEOTIDE SEQUENCE</scope>
    <source>
        <strain evidence="1">GSM-AAB239-AS_SAM_17_03QT</strain>
        <tissue evidence="1">Leaf</tissue>
    </source>
</reference>
<organism evidence="1 2">
    <name type="scientific">Iris pallida</name>
    <name type="common">Sweet iris</name>
    <dbReference type="NCBI Taxonomy" id="29817"/>
    <lineage>
        <taxon>Eukaryota</taxon>
        <taxon>Viridiplantae</taxon>
        <taxon>Streptophyta</taxon>
        <taxon>Embryophyta</taxon>
        <taxon>Tracheophyta</taxon>
        <taxon>Spermatophyta</taxon>
        <taxon>Magnoliopsida</taxon>
        <taxon>Liliopsida</taxon>
        <taxon>Asparagales</taxon>
        <taxon>Iridaceae</taxon>
        <taxon>Iridoideae</taxon>
        <taxon>Irideae</taxon>
        <taxon>Iris</taxon>
    </lineage>
</organism>
<sequence length="532" mass="60163">MELEFDMDDAVPSASTVVRTTQKISPSLLPVSPPESNAGDIEEPSWIGSVRKQLNSAAPKPYPGRQWTIFRVPDHIRRGEGEAYDPLVVSIGPYYWRNTSISKDHKWQCVRYLLSRHRSRERASELLDRCLSKLRALDTKVRSCYSEDVRQDEQDLALTMLRDGCFIIHLLLKQAKTDSVEAKEEEVVLDVEEEKIEVEKGSKERLDHGKEEENIVELEIGEEEEVIKNPLGILWIWNLVAYDLLKLENQIPFFVVQTLFDILATPADKGLDLPKLALQLFRDIHPNMSRGFASLPASQVHHLLHLFHSSLVPSQPQPSSPPEHVCAKSPPEWIPSATELTRGGIKFKTNEAAGSFLDVSFKDGIVAIPPLRVYDYTNPLFRTHRVRAGYPNTRTYVTIYAAFMDCIIDDAEDVKLLDAKGILVNRLSTDEAVADLFNKLCVQIHYASDRNYLADVFVRVTEYHESKLPQWRAELIRNYFSSPWVGIAVAAAVLLFLLTIEQSVFAASLISALPRTKYFPCLASDHNVEGGV</sequence>
<keyword evidence="2" id="KW-1185">Reference proteome</keyword>
<reference evidence="1" key="1">
    <citation type="journal article" date="2023" name="GigaByte">
        <title>Genome assembly of the bearded iris, Iris pallida Lam.</title>
        <authorList>
            <person name="Bruccoleri R.E."/>
            <person name="Oakeley E.J."/>
            <person name="Faust A.M.E."/>
            <person name="Altorfer M."/>
            <person name="Dessus-Babus S."/>
            <person name="Burckhardt D."/>
            <person name="Oertli M."/>
            <person name="Naumann U."/>
            <person name="Petersen F."/>
            <person name="Wong J."/>
        </authorList>
    </citation>
    <scope>NUCLEOTIDE SEQUENCE</scope>
    <source>
        <strain evidence="1">GSM-AAB239-AS_SAM_17_03QT</strain>
    </source>
</reference>
<dbReference type="AlphaFoldDB" id="A0AAX6G3R5"/>
<comment type="caution">
    <text evidence="1">The sequence shown here is derived from an EMBL/GenBank/DDBJ whole genome shotgun (WGS) entry which is preliminary data.</text>
</comment>
<evidence type="ECO:0000313" key="2">
    <source>
        <dbReference type="Proteomes" id="UP001140949"/>
    </source>
</evidence>